<sequence>MERLTKTASFFAILLGLAVADAAPAQQPMEEAAAPVAAAPPADTPAIAAIKESNPKTAAELVRAVLLSHDLGRDDLAKAYLQKLIDSNPKQEQAVAAYRELGSGRLFRLQTESTLQPLGGEAATILFQRLDDYLKDPDRLKTLVSQLGDPDPLTRKRAIEQLLKAGPDAANPLFAVLGDPAQQALHPAAKKMLVRLDQDIYAPLLAALASENNLLVAQLANVVSEIRLKAAAQYLVGRFLYTDDDQLRTAIGDYCDVIAGSQPDAAQVKDYLSRRVKAYLGSDPMFPVDDSGMVALWIWDTDANQAVLKTMPLADAEVITAGRLLNDLHQLDPSDADIQVNRAMATMQRASVLEDAQADLQALLDEFGLPTIQEALARSLKQRKFAEGAIVACETLGSAQDATVLVAADGGLSSLAQALQSPVYRVRLAAAKAILAIDPQSPYAGSAELMDTLAFLATARGKRVVVIGELDQQRGQAMAGELAQLGFEVVATPGGSEFFKAAYESADVEVIFVSKPLARLPMMETVQVLRKDRRTGDLPIAVIAPVGELDYFELRTKSDPLTLATIRPHDKDGYAFQLQQLYESQGRLIVPAMERAEDAEFAIAALSRMLETPEKYEFYDFTKMEEIAIRRLSDDNVTLAIAKLLGSLATPGAQMALVEYASDPFHPLAFREQCAAEFKAAVARRGILLTKDQMVAQYDRYNASEELDSGTQAVLGKVLDIIEAPTQDVRFDQPAKSGS</sequence>
<gene>
    <name evidence="2" type="ORF">C5Y98_19915</name>
</gene>
<name>A0A2S8FHN9_9BACT</name>
<dbReference type="InterPro" id="IPR011989">
    <property type="entry name" value="ARM-like"/>
</dbReference>
<dbReference type="Gene3D" id="1.25.10.10">
    <property type="entry name" value="Leucine-rich Repeat Variant"/>
    <property type="match status" value="1"/>
</dbReference>
<feature type="chain" id="PRO_5015566562" description="Response regulatory domain-containing protein" evidence="1">
    <location>
        <begin position="23"/>
        <end position="739"/>
    </location>
</feature>
<feature type="signal peptide" evidence="1">
    <location>
        <begin position="1"/>
        <end position="22"/>
    </location>
</feature>
<organism evidence="2 3">
    <name type="scientific">Blastopirellula marina</name>
    <dbReference type="NCBI Taxonomy" id="124"/>
    <lineage>
        <taxon>Bacteria</taxon>
        <taxon>Pseudomonadati</taxon>
        <taxon>Planctomycetota</taxon>
        <taxon>Planctomycetia</taxon>
        <taxon>Pirellulales</taxon>
        <taxon>Pirellulaceae</taxon>
        <taxon>Blastopirellula</taxon>
    </lineage>
</organism>
<dbReference type="OrthoDB" id="253582at2"/>
<protein>
    <recommendedName>
        <fullName evidence="4">Response regulatory domain-containing protein</fullName>
    </recommendedName>
</protein>
<evidence type="ECO:0000256" key="1">
    <source>
        <dbReference type="SAM" id="SignalP"/>
    </source>
</evidence>
<dbReference type="RefSeq" id="WP_105356811.1">
    <property type="nucleotide sequence ID" value="NZ_PUIB01000019.1"/>
</dbReference>
<accession>A0A2S8FHN9</accession>
<dbReference type="EMBL" id="PUIB01000019">
    <property type="protein sequence ID" value="PQO31682.1"/>
    <property type="molecule type" value="Genomic_DNA"/>
</dbReference>
<evidence type="ECO:0000313" key="3">
    <source>
        <dbReference type="Proteomes" id="UP000239388"/>
    </source>
</evidence>
<dbReference type="Proteomes" id="UP000239388">
    <property type="component" value="Unassembled WGS sequence"/>
</dbReference>
<dbReference type="AlphaFoldDB" id="A0A2S8FHN9"/>
<dbReference type="InterPro" id="IPR016024">
    <property type="entry name" value="ARM-type_fold"/>
</dbReference>
<reference evidence="2 3" key="1">
    <citation type="submission" date="2018-02" db="EMBL/GenBank/DDBJ databases">
        <title>Comparative genomes isolates from brazilian mangrove.</title>
        <authorList>
            <person name="Araujo J.E."/>
            <person name="Taketani R.G."/>
            <person name="Silva M.C.P."/>
            <person name="Loureco M.V."/>
            <person name="Andreote F.D."/>
        </authorList>
    </citation>
    <scope>NUCLEOTIDE SEQUENCE [LARGE SCALE GENOMIC DNA]</scope>
    <source>
        <strain evidence="2 3">NAP PRIS-MGV</strain>
    </source>
</reference>
<comment type="caution">
    <text evidence="2">The sequence shown here is derived from an EMBL/GenBank/DDBJ whole genome shotgun (WGS) entry which is preliminary data.</text>
</comment>
<evidence type="ECO:0008006" key="4">
    <source>
        <dbReference type="Google" id="ProtNLM"/>
    </source>
</evidence>
<evidence type="ECO:0000313" key="2">
    <source>
        <dbReference type="EMBL" id="PQO31682.1"/>
    </source>
</evidence>
<proteinExistence type="predicted"/>
<dbReference type="SUPFAM" id="SSF48371">
    <property type="entry name" value="ARM repeat"/>
    <property type="match status" value="1"/>
</dbReference>
<keyword evidence="1" id="KW-0732">Signal</keyword>